<organism evidence="3 4">
    <name type="scientific">Lates calcarifer</name>
    <name type="common">Barramundi</name>
    <name type="synonym">Holocentrus calcarifer</name>
    <dbReference type="NCBI Taxonomy" id="8187"/>
    <lineage>
        <taxon>Eukaryota</taxon>
        <taxon>Metazoa</taxon>
        <taxon>Chordata</taxon>
        <taxon>Craniata</taxon>
        <taxon>Vertebrata</taxon>
        <taxon>Euteleostomi</taxon>
        <taxon>Actinopterygii</taxon>
        <taxon>Neopterygii</taxon>
        <taxon>Teleostei</taxon>
        <taxon>Neoteleostei</taxon>
        <taxon>Acanthomorphata</taxon>
        <taxon>Carangaria</taxon>
        <taxon>Carangaria incertae sedis</taxon>
        <taxon>Centropomidae</taxon>
        <taxon>Lates</taxon>
    </lineage>
</organism>
<dbReference type="AlphaFoldDB" id="A0AAJ8DXM3"/>
<dbReference type="KEGG" id="lcf:127143746"/>
<dbReference type="GeneID" id="127143746"/>
<dbReference type="Proteomes" id="UP000694890">
    <property type="component" value="Linkage group LG21"/>
</dbReference>
<evidence type="ECO:0000313" key="4">
    <source>
        <dbReference type="RefSeq" id="XP_050934890.1"/>
    </source>
</evidence>
<accession>A0AAJ8DXM3</accession>
<evidence type="ECO:0000313" key="3">
    <source>
        <dbReference type="Proteomes" id="UP000694890"/>
    </source>
</evidence>
<feature type="coiled-coil region" evidence="1">
    <location>
        <begin position="42"/>
        <end position="313"/>
    </location>
</feature>
<reference evidence="4" key="1">
    <citation type="submission" date="2025-08" db="UniProtKB">
        <authorList>
            <consortium name="RefSeq"/>
        </authorList>
    </citation>
    <scope>IDENTIFICATION</scope>
    <source>
        <tissue evidence="4">Brain</tissue>
    </source>
</reference>
<sequence length="490" mass="58199">MGEKLKKFQSWKIVKLEAQRKENDEFWSERDTTNRLKQQCLATELRDLKKQFEASTQKLQETESELNKCKRINKHLTLENSQLREDNDRLTTKLKKTQESHRQWLNNLTESHAKTLEEVKQKNQKVRLRKQTEFDESLALQKEAGEKALKELEEKDQCELLKIEEQLRQVEETSKQTIEKLKLDLLIAERRIMDERKLRDTDRVNNRVFCKSLEQKIERQNKTITTLKNQDHLLKKVSKLEDTIKEKDVLIRNKDKNIASLKAEKKGVIEEFQSERQKTAILTELVKDLEEKNQKLEEELRSERGKLKNTTDDLNKSRRINGNLTERVEHLKSKVMASEPDLIMLRDKVSHMETYQLRMKEDMQSFMAVINEPQKLRSRVITIKRRYVDNVDNLELDEQTKHAVRNGIKCLKAENDTLKKALDTSFRDKERLAKGIDRMYKLKCDTECYYTKVLHQKKMEERMSTKQMRQSHLSPISPKSNVTPSQLDQH</sequence>
<keyword evidence="1" id="KW-0175">Coiled coil</keyword>
<evidence type="ECO:0000256" key="1">
    <source>
        <dbReference type="SAM" id="Coils"/>
    </source>
</evidence>
<feature type="region of interest" description="Disordered" evidence="2">
    <location>
        <begin position="460"/>
        <end position="490"/>
    </location>
</feature>
<protein>
    <submittedName>
        <fullName evidence="4">Liprin-alpha-2</fullName>
    </submittedName>
</protein>
<proteinExistence type="predicted"/>
<dbReference type="RefSeq" id="XP_050934890.1">
    <property type="nucleotide sequence ID" value="XM_051078933.1"/>
</dbReference>
<name>A0AAJ8DXM3_LATCA</name>
<gene>
    <name evidence="4" type="primary">LOC127143746</name>
</gene>
<feature type="compositionally biased region" description="Polar residues" evidence="2">
    <location>
        <begin position="465"/>
        <end position="490"/>
    </location>
</feature>
<evidence type="ECO:0000256" key="2">
    <source>
        <dbReference type="SAM" id="MobiDB-lite"/>
    </source>
</evidence>